<evidence type="ECO:0000256" key="5">
    <source>
        <dbReference type="ARBA" id="ARBA00023136"/>
    </source>
</evidence>
<evidence type="ECO:0000259" key="7">
    <source>
        <dbReference type="Pfam" id="PF06271"/>
    </source>
</evidence>
<comment type="subcellular location">
    <subcellularLocation>
        <location evidence="1">Cell membrane</location>
        <topology evidence="1">Multi-pass membrane protein</topology>
    </subcellularLocation>
</comment>
<feature type="domain" description="RDD" evidence="7">
    <location>
        <begin position="33"/>
        <end position="177"/>
    </location>
</feature>
<feature type="transmembrane region" description="Helical" evidence="6">
    <location>
        <begin position="47"/>
        <end position="67"/>
    </location>
</feature>
<dbReference type="InterPro" id="IPR010432">
    <property type="entry name" value="RDD"/>
</dbReference>
<evidence type="ECO:0000256" key="3">
    <source>
        <dbReference type="ARBA" id="ARBA00022692"/>
    </source>
</evidence>
<comment type="caution">
    <text evidence="8">The sequence shown here is derived from an EMBL/GenBank/DDBJ whole genome shotgun (WGS) entry which is preliminary data.</text>
</comment>
<dbReference type="Proteomes" id="UP001501326">
    <property type="component" value="Unassembled WGS sequence"/>
</dbReference>
<keyword evidence="4 6" id="KW-1133">Transmembrane helix</keyword>
<sequence length="188" mass="20118">MTEQPPTPYLQPATGHPSGGFDRSFDGPWGPLADWGTRVGASIIDSLVALVAAIPYVIGFVLIITGAGSGYDTTTIEYEPDDASRGLVVTGIVLIAVGFLLALGLVLWNRVLRQGRTGQSIGKKVLGIKLVDEHTGQPVGPGMAFVREIAHTLDGFAYIGYLWPLWDSKRQTFADKVVKTLVVRVPSS</sequence>
<dbReference type="EMBL" id="BAAARN010000003">
    <property type="protein sequence ID" value="GAA2737694.1"/>
    <property type="molecule type" value="Genomic_DNA"/>
</dbReference>
<evidence type="ECO:0000313" key="9">
    <source>
        <dbReference type="Proteomes" id="UP001501326"/>
    </source>
</evidence>
<keyword evidence="3 6" id="KW-0812">Transmembrane</keyword>
<evidence type="ECO:0000256" key="4">
    <source>
        <dbReference type="ARBA" id="ARBA00022989"/>
    </source>
</evidence>
<keyword evidence="5 6" id="KW-0472">Membrane</keyword>
<accession>A0ABN3URM8</accession>
<dbReference type="InterPro" id="IPR051791">
    <property type="entry name" value="Pra-immunoreactive"/>
</dbReference>
<reference evidence="8 9" key="1">
    <citation type="journal article" date="2019" name="Int. J. Syst. Evol. Microbiol.">
        <title>The Global Catalogue of Microorganisms (GCM) 10K type strain sequencing project: providing services to taxonomists for standard genome sequencing and annotation.</title>
        <authorList>
            <consortium name="The Broad Institute Genomics Platform"/>
            <consortium name="The Broad Institute Genome Sequencing Center for Infectious Disease"/>
            <person name="Wu L."/>
            <person name="Ma J."/>
        </authorList>
    </citation>
    <scope>NUCLEOTIDE SEQUENCE [LARGE SCALE GENOMIC DNA]</scope>
    <source>
        <strain evidence="8 9">JCM 16378</strain>
    </source>
</reference>
<evidence type="ECO:0000256" key="2">
    <source>
        <dbReference type="ARBA" id="ARBA00022475"/>
    </source>
</evidence>
<keyword evidence="9" id="KW-1185">Reference proteome</keyword>
<protein>
    <submittedName>
        <fullName evidence="8">RDD family protein</fullName>
    </submittedName>
</protein>
<feature type="transmembrane region" description="Helical" evidence="6">
    <location>
        <begin position="87"/>
        <end position="108"/>
    </location>
</feature>
<evidence type="ECO:0000256" key="1">
    <source>
        <dbReference type="ARBA" id="ARBA00004651"/>
    </source>
</evidence>
<dbReference type="PANTHER" id="PTHR36115">
    <property type="entry name" value="PROLINE-RICH ANTIGEN HOMOLOG-RELATED"/>
    <property type="match status" value="1"/>
</dbReference>
<dbReference type="Pfam" id="PF06271">
    <property type="entry name" value="RDD"/>
    <property type="match status" value="1"/>
</dbReference>
<name>A0ABN3URM8_9MICO</name>
<evidence type="ECO:0000256" key="6">
    <source>
        <dbReference type="SAM" id="Phobius"/>
    </source>
</evidence>
<keyword evidence="2" id="KW-1003">Cell membrane</keyword>
<proteinExistence type="predicted"/>
<organism evidence="8 9">
    <name type="scientific">Pedococcus aerophilus</name>
    <dbReference type="NCBI Taxonomy" id="436356"/>
    <lineage>
        <taxon>Bacteria</taxon>
        <taxon>Bacillati</taxon>
        <taxon>Actinomycetota</taxon>
        <taxon>Actinomycetes</taxon>
        <taxon>Micrococcales</taxon>
        <taxon>Intrasporangiaceae</taxon>
        <taxon>Pedococcus</taxon>
    </lineage>
</organism>
<dbReference type="RefSeq" id="WP_344194051.1">
    <property type="nucleotide sequence ID" value="NZ_BAAARN010000003.1"/>
</dbReference>
<evidence type="ECO:0000313" key="8">
    <source>
        <dbReference type="EMBL" id="GAA2737694.1"/>
    </source>
</evidence>
<gene>
    <name evidence="8" type="ORF">GCM10009867_25880</name>
</gene>
<dbReference type="PANTHER" id="PTHR36115:SF6">
    <property type="entry name" value="PROLINE-RICH ANTIGEN HOMOLOG"/>
    <property type="match status" value="1"/>
</dbReference>